<evidence type="ECO:0000256" key="2">
    <source>
        <dbReference type="ARBA" id="ARBA00023015"/>
    </source>
</evidence>
<dbReference type="GO" id="GO:0003677">
    <property type="term" value="F:DNA binding"/>
    <property type="evidence" value="ECO:0007669"/>
    <property type="project" value="UniProtKB-KW"/>
</dbReference>
<dbReference type="GO" id="GO:0005634">
    <property type="term" value="C:nucleus"/>
    <property type="evidence" value="ECO:0007669"/>
    <property type="project" value="UniProtKB-SubCell"/>
</dbReference>
<feature type="compositionally biased region" description="Low complexity" evidence="6">
    <location>
        <begin position="228"/>
        <end position="251"/>
    </location>
</feature>
<comment type="subcellular location">
    <subcellularLocation>
        <location evidence="1">Nucleus</location>
    </subcellularLocation>
</comment>
<evidence type="ECO:0000256" key="3">
    <source>
        <dbReference type="ARBA" id="ARBA00023125"/>
    </source>
</evidence>
<dbReference type="FunFam" id="3.30.730.10:FF:000001">
    <property type="entry name" value="Ethylene-responsive transcription factor 2"/>
    <property type="match status" value="1"/>
</dbReference>
<keyword evidence="5" id="KW-0539">Nucleus</keyword>
<dbReference type="SUPFAM" id="SSF54171">
    <property type="entry name" value="DNA-binding domain"/>
    <property type="match status" value="1"/>
</dbReference>
<evidence type="ECO:0000259" key="7">
    <source>
        <dbReference type="PROSITE" id="PS51032"/>
    </source>
</evidence>
<gene>
    <name evidence="8" type="ORF">AXG93_593s1140</name>
</gene>
<dbReference type="InterPro" id="IPR001471">
    <property type="entry name" value="AP2/ERF_dom"/>
</dbReference>
<reference evidence="8" key="1">
    <citation type="submission" date="2016-03" db="EMBL/GenBank/DDBJ databases">
        <title>Mechanisms controlling the formation of the plant cell surface in tip-growing cells are functionally conserved among land plants.</title>
        <authorList>
            <person name="Honkanen S."/>
            <person name="Jones V.A."/>
            <person name="Morieri G."/>
            <person name="Champion C."/>
            <person name="Hetherington A.J."/>
            <person name="Kelly S."/>
            <person name="Saint-Marcoux D."/>
            <person name="Proust H."/>
            <person name="Prescott H."/>
            <person name="Dolan L."/>
        </authorList>
    </citation>
    <scope>NUCLEOTIDE SEQUENCE [LARGE SCALE GENOMIC DNA]</scope>
    <source>
        <tissue evidence="8">Whole gametophyte</tissue>
    </source>
</reference>
<organism evidence="8 9">
    <name type="scientific">Marchantia polymorpha subsp. ruderalis</name>
    <dbReference type="NCBI Taxonomy" id="1480154"/>
    <lineage>
        <taxon>Eukaryota</taxon>
        <taxon>Viridiplantae</taxon>
        <taxon>Streptophyta</taxon>
        <taxon>Embryophyta</taxon>
        <taxon>Marchantiophyta</taxon>
        <taxon>Marchantiopsida</taxon>
        <taxon>Marchantiidae</taxon>
        <taxon>Marchantiales</taxon>
        <taxon>Marchantiaceae</taxon>
        <taxon>Marchantia</taxon>
    </lineage>
</organism>
<feature type="region of interest" description="Disordered" evidence="6">
    <location>
        <begin position="228"/>
        <end position="263"/>
    </location>
</feature>
<comment type="caution">
    <text evidence="8">The sequence shown here is derived from an EMBL/GenBank/DDBJ whole genome shotgun (WGS) entry which is preliminary data.</text>
</comment>
<feature type="region of interest" description="Disordered" evidence="6">
    <location>
        <begin position="81"/>
        <end position="132"/>
    </location>
</feature>
<dbReference type="GO" id="GO:0009873">
    <property type="term" value="P:ethylene-activated signaling pathway"/>
    <property type="evidence" value="ECO:0007669"/>
    <property type="project" value="InterPro"/>
</dbReference>
<dbReference type="InterPro" id="IPR016177">
    <property type="entry name" value="DNA-bd_dom_sf"/>
</dbReference>
<keyword evidence="2" id="KW-0805">Transcription regulation</keyword>
<dbReference type="AlphaFoldDB" id="A0A176WP64"/>
<dbReference type="CDD" id="cd00018">
    <property type="entry name" value="AP2"/>
    <property type="match status" value="1"/>
</dbReference>
<dbReference type="PANTHER" id="PTHR31190:SF473">
    <property type="entry name" value="OS05G0437100 PROTEIN"/>
    <property type="match status" value="1"/>
</dbReference>
<feature type="compositionally biased region" description="Gly residues" evidence="6">
    <location>
        <begin position="111"/>
        <end position="127"/>
    </location>
</feature>
<dbReference type="GO" id="GO:0003700">
    <property type="term" value="F:DNA-binding transcription factor activity"/>
    <property type="evidence" value="ECO:0007669"/>
    <property type="project" value="InterPro"/>
</dbReference>
<dbReference type="PANTHER" id="PTHR31190">
    <property type="entry name" value="DNA-BINDING DOMAIN"/>
    <property type="match status" value="1"/>
</dbReference>
<dbReference type="Pfam" id="PF00847">
    <property type="entry name" value="AP2"/>
    <property type="match status" value="1"/>
</dbReference>
<proteinExistence type="predicted"/>
<protein>
    <recommendedName>
        <fullName evidence="7">AP2/ERF domain-containing protein</fullName>
    </recommendedName>
</protein>
<dbReference type="EMBL" id="LVLJ01000294">
    <property type="protein sequence ID" value="OAE34958.1"/>
    <property type="molecule type" value="Genomic_DNA"/>
</dbReference>
<accession>A0A176WP64</accession>
<evidence type="ECO:0000313" key="8">
    <source>
        <dbReference type="EMBL" id="OAE34958.1"/>
    </source>
</evidence>
<dbReference type="Gene3D" id="3.30.730.10">
    <property type="entry name" value="AP2/ERF domain"/>
    <property type="match status" value="1"/>
</dbReference>
<dbReference type="Proteomes" id="UP000077202">
    <property type="component" value="Unassembled WGS sequence"/>
</dbReference>
<evidence type="ECO:0000256" key="1">
    <source>
        <dbReference type="ARBA" id="ARBA00004123"/>
    </source>
</evidence>
<feature type="compositionally biased region" description="Polar residues" evidence="6">
    <location>
        <begin position="344"/>
        <end position="355"/>
    </location>
</feature>
<keyword evidence="4" id="KW-0804">Transcription</keyword>
<evidence type="ECO:0000256" key="6">
    <source>
        <dbReference type="SAM" id="MobiDB-lite"/>
    </source>
</evidence>
<keyword evidence="9" id="KW-1185">Reference proteome</keyword>
<evidence type="ECO:0000256" key="5">
    <source>
        <dbReference type="ARBA" id="ARBA00023242"/>
    </source>
</evidence>
<feature type="region of interest" description="Disordered" evidence="6">
    <location>
        <begin position="309"/>
        <end position="363"/>
    </location>
</feature>
<keyword evidence="3" id="KW-0238">DNA-binding</keyword>
<sequence length="453" mass="46785">MQNNAIIHQHFTKVGTGSSREGIYQLLVTGKKLSQYFGEMTMVVADDGPVGGGDEWWHRKRSRSCFDDGGDDGAGAAAAAAGGAAAGGDDLGSARRARTPGSPDERFLAMRGGGAGGEEGGGGGGAGRAREEEEDDGASVSCCCATSSSCGSTMRDAGADGAGGGEVLDPGVEKLDPKSSSLRDFGVSPASGSASVAAAAIKDAAGKGPSLSSGSSCLSSNSCASNKATKVEAAAAPSTAAAAGGAAPAAETTPRHFRGVRRRPWGKWAAEIRDPEKGVRVWLGTFPTPEKAARAYDCAARRIRGKKAKLNYPDENSPTKPLTKQVQKVVKKKPQSPVSVVQGPLSSSTESNDSRVSPPASREVAGEVDLASLDSGSVADCLDSCSVGDGSTVTEVGGEVEHQHAQYDTSHMEEFQIEDKVRARDLWQWSSLEPLCFDYAIPLWTFDDLPNLS</sequence>
<dbReference type="InterPro" id="IPR036955">
    <property type="entry name" value="AP2/ERF_dom_sf"/>
</dbReference>
<feature type="domain" description="AP2/ERF" evidence="7">
    <location>
        <begin position="256"/>
        <end position="313"/>
    </location>
</feature>
<dbReference type="InterPro" id="IPR044808">
    <property type="entry name" value="ERF_plant"/>
</dbReference>
<dbReference type="SMART" id="SM00380">
    <property type="entry name" value="AP2"/>
    <property type="match status" value="1"/>
</dbReference>
<evidence type="ECO:0000256" key="4">
    <source>
        <dbReference type="ARBA" id="ARBA00023163"/>
    </source>
</evidence>
<evidence type="ECO:0000313" key="9">
    <source>
        <dbReference type="Proteomes" id="UP000077202"/>
    </source>
</evidence>
<dbReference type="PROSITE" id="PS51032">
    <property type="entry name" value="AP2_ERF"/>
    <property type="match status" value="1"/>
</dbReference>
<dbReference type="PRINTS" id="PR00367">
    <property type="entry name" value="ETHRSPELEMNT"/>
</dbReference>
<name>A0A176WP64_MARPO</name>